<gene>
    <name evidence="2" type="ordered locus">LOC_Os12g42284</name>
</gene>
<dbReference type="AlphaFoldDB" id="H2KX22"/>
<dbReference type="EMBL" id="DP000011">
    <property type="protein sequence ID" value="ABG22087.1"/>
    <property type="molecule type" value="Genomic_DNA"/>
</dbReference>
<reference evidence="2" key="2">
    <citation type="submission" date="2005-04" db="EMBL/GenBank/DDBJ databases">
        <authorList>
            <person name="Buell C.R."/>
            <person name="Wing R.A."/>
            <person name="McCombie W.A."/>
            <person name="Ouyang S."/>
        </authorList>
    </citation>
    <scope>NUCLEOTIDE SEQUENCE</scope>
</reference>
<sequence>MRGGSRSGASKAGSGHPTPRSGATAARGGWGAAAAAAQRRRGRPGAAAWARWWQLDGWDGGSLEAVAAGSGGGSTACPVRLPGRGGWEAAARRAAGPGCPGSRGSAVRPNGSPWRGSAVSREPPWRGQASAAGQAGCRRSAFLGRVGCAARPDGARRPGDGGAGGLCRSRSSSSFTGVGASPDGSVKGVGGGGSSSPLPVGTLALPGAPPLLCGEFLGWIEAATRQRGKPRLPKQCHPVPGSPFVQSWRGGRRVVERRGPGPALRGGG</sequence>
<protein>
    <submittedName>
        <fullName evidence="2">Uncharacterized protein</fullName>
    </submittedName>
</protein>
<accession>H2KX22</accession>
<feature type="region of interest" description="Disordered" evidence="1">
    <location>
        <begin position="151"/>
        <end position="195"/>
    </location>
</feature>
<feature type="region of interest" description="Disordered" evidence="1">
    <location>
        <begin position="92"/>
        <end position="133"/>
    </location>
</feature>
<organism evidence="2">
    <name type="scientific">Oryza sativa subsp. japonica</name>
    <name type="common">Rice</name>
    <dbReference type="NCBI Taxonomy" id="39947"/>
    <lineage>
        <taxon>Eukaryota</taxon>
        <taxon>Viridiplantae</taxon>
        <taxon>Streptophyta</taxon>
        <taxon>Embryophyta</taxon>
        <taxon>Tracheophyta</taxon>
        <taxon>Spermatophyta</taxon>
        <taxon>Magnoliopsida</taxon>
        <taxon>Liliopsida</taxon>
        <taxon>Poales</taxon>
        <taxon>Poaceae</taxon>
        <taxon>BOP clade</taxon>
        <taxon>Oryzoideae</taxon>
        <taxon>Oryzeae</taxon>
        <taxon>Oryzinae</taxon>
        <taxon>Oryza</taxon>
        <taxon>Oryza sativa</taxon>
    </lineage>
</organism>
<name>H2KX22_ORYSJ</name>
<evidence type="ECO:0000313" key="2">
    <source>
        <dbReference type="EMBL" id="ABG22087.1"/>
    </source>
</evidence>
<feature type="compositionally biased region" description="Low complexity" evidence="1">
    <location>
        <begin position="92"/>
        <end position="106"/>
    </location>
</feature>
<feature type="region of interest" description="Disordered" evidence="1">
    <location>
        <begin position="1"/>
        <end position="46"/>
    </location>
</feature>
<proteinExistence type="predicted"/>
<evidence type="ECO:0000256" key="1">
    <source>
        <dbReference type="SAM" id="MobiDB-lite"/>
    </source>
</evidence>
<feature type="compositionally biased region" description="Low complexity" evidence="1">
    <location>
        <begin position="22"/>
        <end position="37"/>
    </location>
</feature>
<reference evidence="2" key="1">
    <citation type="journal article" date="2005" name="BMC Biol.">
        <title>The sequence of rice chromosomes 11 and 12, rich in disease resistance genes and recent gene duplications.</title>
        <authorList>
            <consortium name="The rice chromosomes 11 and 12 sequencing consortia"/>
        </authorList>
    </citation>
    <scope>NUCLEOTIDE SEQUENCE [LARGE SCALE GENOMIC DNA]</scope>
</reference>
<reference evidence="2" key="3">
    <citation type="submission" date="2006-01" db="EMBL/GenBank/DDBJ databases">
        <authorList>
            <person name="Buell R."/>
        </authorList>
    </citation>
    <scope>NUCLEOTIDE SEQUENCE</scope>
</reference>